<evidence type="ECO:0000313" key="3">
    <source>
        <dbReference type="Proteomes" id="UP001163328"/>
    </source>
</evidence>
<organism evidence="2 3">
    <name type="scientific">Flavobacterium agricola</name>
    <dbReference type="NCBI Taxonomy" id="2870839"/>
    <lineage>
        <taxon>Bacteria</taxon>
        <taxon>Pseudomonadati</taxon>
        <taxon>Bacteroidota</taxon>
        <taxon>Flavobacteriia</taxon>
        <taxon>Flavobacteriales</taxon>
        <taxon>Flavobacteriaceae</taxon>
        <taxon>Flavobacterium</taxon>
    </lineage>
</organism>
<evidence type="ECO:0000313" key="2">
    <source>
        <dbReference type="EMBL" id="UYW01873.1"/>
    </source>
</evidence>
<name>A0ABY6M3C4_9FLAO</name>
<keyword evidence="1" id="KW-0812">Transmembrane</keyword>
<keyword evidence="1" id="KW-0472">Membrane</keyword>
<gene>
    <name evidence="2" type="ORF">K5I29_02845</name>
</gene>
<feature type="transmembrane region" description="Helical" evidence="1">
    <location>
        <begin position="6"/>
        <end position="27"/>
    </location>
</feature>
<protein>
    <submittedName>
        <fullName evidence="2">Uncharacterized protein</fullName>
    </submittedName>
</protein>
<evidence type="ECO:0000256" key="1">
    <source>
        <dbReference type="SAM" id="Phobius"/>
    </source>
</evidence>
<dbReference type="RefSeq" id="WP_264434348.1">
    <property type="nucleotide sequence ID" value="NZ_CP081495.1"/>
</dbReference>
<dbReference type="Proteomes" id="UP001163328">
    <property type="component" value="Chromosome"/>
</dbReference>
<dbReference type="InterPro" id="IPR057695">
    <property type="entry name" value="DUF7935"/>
</dbReference>
<sequence length="173" mass="20091">MNTSKIIEIIMYCLPALLTGGVAYYFFKMHVDNEENRRRYHLLKSTQKDVLPLKLQAYERMTIFLERTNPAKLVLRISPMDQNPTNYANMLIQTIENEFEHNLAQQIYMSPEAWQIISKSKHAIISNFRHLSTKVETADELRTLILTNIATENETSTNLALLYIKNEVSQLIG</sequence>
<keyword evidence="1" id="KW-1133">Transmembrane helix</keyword>
<proteinExistence type="predicted"/>
<dbReference type="EMBL" id="CP081495">
    <property type="protein sequence ID" value="UYW01873.1"/>
    <property type="molecule type" value="Genomic_DNA"/>
</dbReference>
<accession>A0ABY6M3C4</accession>
<dbReference type="Pfam" id="PF25589">
    <property type="entry name" value="DUF7935"/>
    <property type="match status" value="1"/>
</dbReference>
<keyword evidence="3" id="KW-1185">Reference proteome</keyword>
<reference evidence="2" key="1">
    <citation type="submission" date="2021-08" db="EMBL/GenBank/DDBJ databases">
        <title>Flavobacterium sp. strain CC-SYL302.</title>
        <authorList>
            <person name="Lin S.-Y."/>
            <person name="Lee T.-H."/>
            <person name="Young C.-C."/>
        </authorList>
    </citation>
    <scope>NUCLEOTIDE SEQUENCE</scope>
    <source>
        <strain evidence="2">CC-SYL302</strain>
    </source>
</reference>